<accession>A0ACB6Q8L0</accession>
<dbReference type="EMBL" id="MU003557">
    <property type="protein sequence ID" value="KAF2462938.1"/>
    <property type="molecule type" value="Genomic_DNA"/>
</dbReference>
<proteinExistence type="predicted"/>
<name>A0ACB6Q8L0_9PLEO</name>
<dbReference type="Proteomes" id="UP000799755">
    <property type="component" value="Unassembled WGS sequence"/>
</dbReference>
<sequence>MAINNSNPRHQPCYVLHDHGMPCVVWFEDAVAYYGVPTVVFDLHVLVSDIETAAQVLIQNGWTLVPQEKGKIGNANVDYAQRRLTPPSQDSHDAELSKPHPHTSIPPPPSTKPPGPTTTVLLPAADWNFNLEEYAPENTKTLVTTIFPPIAGLLDALIDSLLDCPSNNDILQTHIALQIAYLYDWAPVLQDRAFAERLMYEHRQYHFDVLSGMSHGTVPFISHQRNVREALRQRTHELQECSALDNKALFSGEREAQLLASMHNPFPEKEEDWKEEDGWEVYNHLEKIEGVANGYTKPGDLEDINRQGA</sequence>
<evidence type="ECO:0000313" key="2">
    <source>
        <dbReference type="Proteomes" id="UP000799755"/>
    </source>
</evidence>
<keyword evidence="2" id="KW-1185">Reference proteome</keyword>
<evidence type="ECO:0000313" key="1">
    <source>
        <dbReference type="EMBL" id="KAF2462938.1"/>
    </source>
</evidence>
<reference evidence="1" key="1">
    <citation type="journal article" date="2020" name="Stud. Mycol.">
        <title>101 Dothideomycetes genomes: a test case for predicting lifestyles and emergence of pathogens.</title>
        <authorList>
            <person name="Haridas S."/>
            <person name="Albert R."/>
            <person name="Binder M."/>
            <person name="Bloem J."/>
            <person name="Labutti K."/>
            <person name="Salamov A."/>
            <person name="Andreopoulos B."/>
            <person name="Baker S."/>
            <person name="Barry K."/>
            <person name="Bills G."/>
            <person name="Bluhm B."/>
            <person name="Cannon C."/>
            <person name="Castanera R."/>
            <person name="Culley D."/>
            <person name="Daum C."/>
            <person name="Ezra D."/>
            <person name="Gonzalez J."/>
            <person name="Henrissat B."/>
            <person name="Kuo A."/>
            <person name="Liang C."/>
            <person name="Lipzen A."/>
            <person name="Lutzoni F."/>
            <person name="Magnuson J."/>
            <person name="Mondo S."/>
            <person name="Nolan M."/>
            <person name="Ohm R."/>
            <person name="Pangilinan J."/>
            <person name="Park H.-J."/>
            <person name="Ramirez L."/>
            <person name="Alfaro M."/>
            <person name="Sun H."/>
            <person name="Tritt A."/>
            <person name="Yoshinaga Y."/>
            <person name="Zwiers L.-H."/>
            <person name="Turgeon B."/>
            <person name="Goodwin S."/>
            <person name="Spatafora J."/>
            <person name="Crous P."/>
            <person name="Grigoriev I."/>
        </authorList>
    </citation>
    <scope>NUCLEOTIDE SEQUENCE</scope>
    <source>
        <strain evidence="1">ATCC 200398</strain>
    </source>
</reference>
<gene>
    <name evidence="1" type="ORF">BDR25DRAFT_308063</name>
</gene>
<organism evidence="1 2">
    <name type="scientific">Lindgomyces ingoldianus</name>
    <dbReference type="NCBI Taxonomy" id="673940"/>
    <lineage>
        <taxon>Eukaryota</taxon>
        <taxon>Fungi</taxon>
        <taxon>Dikarya</taxon>
        <taxon>Ascomycota</taxon>
        <taxon>Pezizomycotina</taxon>
        <taxon>Dothideomycetes</taxon>
        <taxon>Pleosporomycetidae</taxon>
        <taxon>Pleosporales</taxon>
        <taxon>Lindgomycetaceae</taxon>
        <taxon>Lindgomyces</taxon>
    </lineage>
</organism>
<protein>
    <submittedName>
        <fullName evidence="1">Uncharacterized protein</fullName>
    </submittedName>
</protein>
<comment type="caution">
    <text evidence="1">The sequence shown here is derived from an EMBL/GenBank/DDBJ whole genome shotgun (WGS) entry which is preliminary data.</text>
</comment>